<dbReference type="HOGENOM" id="CLU_008615_3_1_6"/>
<gene>
    <name evidence="4" type="ORF">MBSD_1782</name>
    <name evidence="5" type="ORF">MBSD_n0292</name>
</gene>
<evidence type="ECO:0000313" key="4">
    <source>
        <dbReference type="EMBL" id="GAN45236.1"/>
    </source>
</evidence>
<feature type="signal peptide" evidence="2">
    <location>
        <begin position="1"/>
        <end position="28"/>
    </location>
</feature>
<proteinExistence type="predicted"/>
<evidence type="ECO:0000256" key="1">
    <source>
        <dbReference type="ARBA" id="ARBA00022801"/>
    </source>
</evidence>
<evidence type="ECO:0000256" key="2">
    <source>
        <dbReference type="SAM" id="SignalP"/>
    </source>
</evidence>
<evidence type="ECO:0000313" key="5">
    <source>
        <dbReference type="EMBL" id="GAP65004.1"/>
    </source>
</evidence>
<dbReference type="GO" id="GO:0004252">
    <property type="term" value="F:serine-type endopeptidase activity"/>
    <property type="evidence" value="ECO:0007669"/>
    <property type="project" value="TreeGrafter"/>
</dbReference>
<dbReference type="AlphaFoldDB" id="A0A0K8QJJ5"/>
<accession>A0A0K8QJJ5</accession>
<evidence type="ECO:0000313" key="6">
    <source>
        <dbReference type="Proteomes" id="UP000253740"/>
    </source>
</evidence>
<dbReference type="PANTHER" id="PTHR42776">
    <property type="entry name" value="SERINE PEPTIDASE S9 FAMILY MEMBER"/>
    <property type="match status" value="1"/>
</dbReference>
<dbReference type="OrthoDB" id="4269629at2"/>
<dbReference type="Proteomes" id="UP000253740">
    <property type="component" value="Unassembled WGS sequence"/>
</dbReference>
<dbReference type="PANTHER" id="PTHR42776:SF27">
    <property type="entry name" value="DIPEPTIDYL PEPTIDASE FAMILY MEMBER 6"/>
    <property type="match status" value="1"/>
</dbReference>
<dbReference type="STRING" id="1475481.GCA_000953855_00294"/>
<dbReference type="Pfam" id="PF00326">
    <property type="entry name" value="Peptidase_S9"/>
    <property type="match status" value="1"/>
</dbReference>
<keyword evidence="6" id="KW-1185">Reference proteome</keyword>
<feature type="chain" id="PRO_5007414665" evidence="2">
    <location>
        <begin position="29"/>
        <end position="677"/>
    </location>
</feature>
<sequence length="677" mass="73602">MSIVRSIRVAAAGALLAAGVFATASAGAAAPTDADFARHPTLGSPALSPDGQYLAVSVHEQENGENSYALAVLHLPDLKPVSKLKMNATYLPLDITWVDNRRLVLTTGQETGFAEQPAATGDILAVDFDGAHKRLLYSPDPDKRSSIGAMRTILDMPIGFAQISGTPTKANGHFYLTVYPYPRRGGADAQANKTLIYDIDSRSGSVEEIGSIDHDGYDFIVHDGVARYAYGEDNNLVEHVYYRAAKDQPWTELPASVVGKRLRPLTISPDGRHLYAIGNPDGGPDQLTISNLDGSGRQVLAANPRASIAGVEWTPAPHTPVAAVALDGKPSISYLGDSRYAAILKSLNEAFPDHFVDFADMSEDGSTILVRAVSDRDPGTYALFDTATSNLRPLYQVLPWIKAEQLGERRPFWFTASSGMELGGFITLPPHRVEKNLPTIILPHGGPLGVQHAWAVGSWDDMEAQFLATRGYAVVQVNYRGSGGRGKNFEDAGKRQMGTGMMQDMLDALKWAEQQGYSDPNRVCVYGASYGGYAAYFLPVYAPQGTLKCSVAIAGVTDIRVQAERSDTRRSRAGRNFLREAWGMDDPAYVAANSAIDHVDKFNVPVLIVHGEDDPRVPVQNAREMRAALEKAGKPFEYMTRPKEGHGFFKEQNNVDRYQLTEKFLQKYLGPGAPVAD</sequence>
<organism evidence="5">
    <name type="scientific">Mizugakiibacter sediminis</name>
    <dbReference type="NCBI Taxonomy" id="1475481"/>
    <lineage>
        <taxon>Bacteria</taxon>
        <taxon>Pseudomonadati</taxon>
        <taxon>Pseudomonadota</taxon>
        <taxon>Gammaproteobacteria</taxon>
        <taxon>Lysobacterales</taxon>
        <taxon>Rhodanobacteraceae</taxon>
        <taxon>Mizugakiibacter</taxon>
    </lineage>
</organism>
<name>A0A0K8QJJ5_9GAMM</name>
<reference evidence="5" key="2">
    <citation type="submission" date="2015-08" db="EMBL/GenBank/DDBJ databases">
        <title>Complete DNA Sequence of Pseudomonas syringae pv. actinidiae, the Causal Agent of Kiwifruit Canker Disease.</title>
        <authorList>
            <person name="Rikkerink E.H.A."/>
            <person name="Fineran P.C."/>
        </authorList>
    </citation>
    <scope>NUCLEOTIDE SEQUENCE</scope>
    <source>
        <strain evidence="5">SkMP5</strain>
    </source>
</reference>
<dbReference type="EMBL" id="DF970144">
    <property type="protein sequence ID" value="GAP65004.1"/>
    <property type="molecule type" value="Genomic_DNA"/>
</dbReference>
<dbReference type="EMBL" id="DF952380">
    <property type="protein sequence ID" value="GAN45236.1"/>
    <property type="molecule type" value="Genomic_DNA"/>
</dbReference>
<protein>
    <submittedName>
        <fullName evidence="5">Prolyl oligopeptidase</fullName>
    </submittedName>
</protein>
<dbReference type="GO" id="GO:0006508">
    <property type="term" value="P:proteolysis"/>
    <property type="evidence" value="ECO:0007669"/>
    <property type="project" value="InterPro"/>
</dbReference>
<keyword evidence="1" id="KW-0378">Hydrolase</keyword>
<feature type="domain" description="Peptidase S9 prolyl oligopeptidase catalytic" evidence="3">
    <location>
        <begin position="462"/>
        <end position="670"/>
    </location>
</feature>
<dbReference type="SUPFAM" id="SSF53474">
    <property type="entry name" value="alpha/beta-Hydrolases"/>
    <property type="match status" value="1"/>
</dbReference>
<evidence type="ECO:0000259" key="3">
    <source>
        <dbReference type="Pfam" id="PF00326"/>
    </source>
</evidence>
<dbReference type="SUPFAM" id="SSF82171">
    <property type="entry name" value="DPP6 N-terminal domain-like"/>
    <property type="match status" value="1"/>
</dbReference>
<reference evidence="4" key="1">
    <citation type="submission" date="2015-03" db="EMBL/GenBank/DDBJ databases">
        <title>Draft genome sequence of Mizugakiibacter sediminis skMP5.</title>
        <authorList>
            <person name="Watanabe T."/>
            <person name="Kojima H."/>
            <person name="Fukui M."/>
        </authorList>
    </citation>
    <scope>NUCLEOTIDE SEQUENCE</scope>
    <source>
        <strain evidence="4">SkMP5</strain>
    </source>
</reference>
<dbReference type="InterPro" id="IPR029058">
    <property type="entry name" value="AB_hydrolase_fold"/>
</dbReference>
<keyword evidence="2" id="KW-0732">Signal</keyword>
<dbReference type="Gene3D" id="3.40.50.1820">
    <property type="entry name" value="alpha/beta hydrolase"/>
    <property type="match status" value="1"/>
</dbReference>
<dbReference type="RefSeq" id="WP_082306416.1">
    <property type="nucleotide sequence ID" value="NZ_DF970144.1"/>
</dbReference>
<dbReference type="InterPro" id="IPR001375">
    <property type="entry name" value="Peptidase_S9_cat"/>
</dbReference>